<sequence length="118" mass="13902">MEWYLMAGVFVVYYLSIWWVENKWKKNDRRTKNILPVSSVQRWGEAVIVSFLLMGVMYFSFFDPNKELSRASFLAGLTTLITFRALMEWKAGRGFKRIIFTAFSGYLLVVIFTWVSAF</sequence>
<proteinExistence type="predicted"/>
<evidence type="ECO:0000313" key="3">
    <source>
        <dbReference type="Proteomes" id="UP000614490"/>
    </source>
</evidence>
<dbReference type="Proteomes" id="UP000614490">
    <property type="component" value="Unassembled WGS sequence"/>
</dbReference>
<feature type="transmembrane region" description="Helical" evidence="1">
    <location>
        <begin position="43"/>
        <end position="62"/>
    </location>
</feature>
<reference evidence="2 3" key="1">
    <citation type="journal article" date="2005" name="Int. J. Syst. Evol. Microbiol.">
        <title>Halobacillus yeomjeoni sp. nov., isolated from a marine solar saltern in Korea.</title>
        <authorList>
            <person name="Yoon J.H."/>
            <person name="Kang S.J."/>
            <person name="Lee C.H."/>
            <person name="Oh H.W."/>
            <person name="Oh T.K."/>
        </authorList>
    </citation>
    <scope>NUCLEOTIDE SEQUENCE [LARGE SCALE GENOMIC DNA]</scope>
    <source>
        <strain evidence="2 3">KCTC 3957</strain>
    </source>
</reference>
<name>A0A931HTX8_9BACI</name>
<keyword evidence="3" id="KW-1185">Reference proteome</keyword>
<keyword evidence="1" id="KW-0812">Transmembrane</keyword>
<evidence type="ECO:0000313" key="2">
    <source>
        <dbReference type="EMBL" id="MBH0229685.1"/>
    </source>
</evidence>
<protein>
    <submittedName>
        <fullName evidence="2">DUF4181 domain-containing protein</fullName>
    </submittedName>
</protein>
<dbReference type="Pfam" id="PF13789">
    <property type="entry name" value="DUF4181"/>
    <property type="match status" value="1"/>
</dbReference>
<dbReference type="EMBL" id="JADZSC010000001">
    <property type="protein sequence ID" value="MBH0229685.1"/>
    <property type="molecule type" value="Genomic_DNA"/>
</dbReference>
<feature type="transmembrane region" description="Helical" evidence="1">
    <location>
        <begin position="6"/>
        <end position="22"/>
    </location>
</feature>
<gene>
    <name evidence="2" type="ORF">H0267_05590</name>
</gene>
<dbReference type="RefSeq" id="WP_197316280.1">
    <property type="nucleotide sequence ID" value="NZ_JADZSC010000001.1"/>
</dbReference>
<dbReference type="AlphaFoldDB" id="A0A931HTX8"/>
<comment type="caution">
    <text evidence="2">The sequence shown here is derived from an EMBL/GenBank/DDBJ whole genome shotgun (WGS) entry which is preliminary data.</text>
</comment>
<accession>A0A931HTX8</accession>
<feature type="transmembrane region" description="Helical" evidence="1">
    <location>
        <begin position="68"/>
        <end position="86"/>
    </location>
</feature>
<organism evidence="2 3">
    <name type="scientific">Halobacillus yeomjeoni</name>
    <dbReference type="NCBI Taxonomy" id="311194"/>
    <lineage>
        <taxon>Bacteria</taxon>
        <taxon>Bacillati</taxon>
        <taxon>Bacillota</taxon>
        <taxon>Bacilli</taxon>
        <taxon>Bacillales</taxon>
        <taxon>Bacillaceae</taxon>
        <taxon>Halobacillus</taxon>
    </lineage>
</organism>
<feature type="transmembrane region" description="Helical" evidence="1">
    <location>
        <begin position="98"/>
        <end position="117"/>
    </location>
</feature>
<keyword evidence="1" id="KW-0472">Membrane</keyword>
<dbReference type="InterPro" id="IPR025441">
    <property type="entry name" value="DUF4181"/>
</dbReference>
<evidence type="ECO:0000256" key="1">
    <source>
        <dbReference type="SAM" id="Phobius"/>
    </source>
</evidence>
<keyword evidence="1" id="KW-1133">Transmembrane helix</keyword>